<feature type="transmembrane region" description="Helical" evidence="1">
    <location>
        <begin position="35"/>
        <end position="51"/>
    </location>
</feature>
<name>X1LM56_9ZZZZ</name>
<protein>
    <submittedName>
        <fullName evidence="2">Uncharacterized protein</fullName>
    </submittedName>
</protein>
<keyword evidence="1" id="KW-1133">Transmembrane helix</keyword>
<evidence type="ECO:0000313" key="2">
    <source>
        <dbReference type="EMBL" id="GAI20178.1"/>
    </source>
</evidence>
<keyword evidence="1" id="KW-0812">Transmembrane</keyword>
<dbReference type="EMBL" id="BARV01015837">
    <property type="protein sequence ID" value="GAI20178.1"/>
    <property type="molecule type" value="Genomic_DNA"/>
</dbReference>
<evidence type="ECO:0000256" key="1">
    <source>
        <dbReference type="SAM" id="Phobius"/>
    </source>
</evidence>
<sequence>MKTIANWAPDRVAAIILVVGCLILVGFGIDGELKAILAMAAVWLFRGVYIDRKK</sequence>
<feature type="transmembrane region" description="Helical" evidence="1">
    <location>
        <begin position="12"/>
        <end position="29"/>
    </location>
</feature>
<keyword evidence="1" id="KW-0472">Membrane</keyword>
<proteinExistence type="predicted"/>
<accession>X1LM56</accession>
<organism evidence="2">
    <name type="scientific">marine sediment metagenome</name>
    <dbReference type="NCBI Taxonomy" id="412755"/>
    <lineage>
        <taxon>unclassified sequences</taxon>
        <taxon>metagenomes</taxon>
        <taxon>ecological metagenomes</taxon>
    </lineage>
</organism>
<comment type="caution">
    <text evidence="2">The sequence shown here is derived from an EMBL/GenBank/DDBJ whole genome shotgun (WGS) entry which is preliminary data.</text>
</comment>
<dbReference type="AlphaFoldDB" id="X1LM56"/>
<reference evidence="2" key="1">
    <citation type="journal article" date="2014" name="Front. Microbiol.">
        <title>High frequency of phylogenetically diverse reductive dehalogenase-homologous genes in deep subseafloor sedimentary metagenomes.</title>
        <authorList>
            <person name="Kawai M."/>
            <person name="Futagami T."/>
            <person name="Toyoda A."/>
            <person name="Takaki Y."/>
            <person name="Nishi S."/>
            <person name="Hori S."/>
            <person name="Arai W."/>
            <person name="Tsubouchi T."/>
            <person name="Morono Y."/>
            <person name="Uchiyama I."/>
            <person name="Ito T."/>
            <person name="Fujiyama A."/>
            <person name="Inagaki F."/>
            <person name="Takami H."/>
        </authorList>
    </citation>
    <scope>NUCLEOTIDE SEQUENCE</scope>
    <source>
        <strain evidence="2">Expedition CK06-06</strain>
    </source>
</reference>
<gene>
    <name evidence="2" type="ORF">S06H3_27315</name>
</gene>